<dbReference type="Gene3D" id="1.10.10.10">
    <property type="entry name" value="Winged helix-like DNA-binding domain superfamily/Winged helix DNA-binding domain"/>
    <property type="match status" value="1"/>
</dbReference>
<dbReference type="InterPro" id="IPR000792">
    <property type="entry name" value="Tscrpt_reg_LuxR_C"/>
</dbReference>
<evidence type="ECO:0000256" key="2">
    <source>
        <dbReference type="ARBA" id="ARBA00023125"/>
    </source>
</evidence>
<sequence length="481" mass="51736">MNRSKALRDAAAAEPLPASTFAVLVCGLGLYLGWQTVGISPTLFPQPLSASASVLEPANYAQTALFLILLMVFAQVAKRRGSLLSCRPLVVGAPLAVCASTVCAYACGWVLDAPLGAAAGVVLEGSKAALLLVWAECLCRVRFRDTLLCVALVYVVAFALCLLVAGLEPMAALIVHAVFPLLSGVALLVLRSDDALASVEDARPREARTLARLPLRLFVGVGLFGAINLLTNSLSEAKSSATAELNTLLAGLAVSALIALFARSRGEKSDFMLLYRMLTPLIILSIIPVLTLESGNQHYEAYVIGAGWTFFRIFTWTLWCSIALRSHAPAACVFAAGQFALTACSTLAQVLYDGVLHTADVPLPVMISGVIALAVVTSAFVMSEGDIRRFFERRKTTKRLADDEGASAQCARSAAREFGLSKREEEIAVLVAQEKNNVVIQERLCITESTLRTHLRNMYAKMFVHSRQELADALRAYLEEE</sequence>
<dbReference type="GO" id="GO:0006355">
    <property type="term" value="P:regulation of DNA-templated transcription"/>
    <property type="evidence" value="ECO:0007669"/>
    <property type="project" value="InterPro"/>
</dbReference>
<evidence type="ECO:0000256" key="1">
    <source>
        <dbReference type="ARBA" id="ARBA00023015"/>
    </source>
</evidence>
<organism evidence="4 5">
    <name type="scientific">Eggerthella guodeyinii</name>
    <dbReference type="NCBI Taxonomy" id="2690837"/>
    <lineage>
        <taxon>Bacteria</taxon>
        <taxon>Bacillati</taxon>
        <taxon>Actinomycetota</taxon>
        <taxon>Coriobacteriia</taxon>
        <taxon>Eggerthellales</taxon>
        <taxon>Eggerthellaceae</taxon>
        <taxon>Eggerthella</taxon>
    </lineage>
</organism>
<proteinExistence type="predicted"/>
<evidence type="ECO:0000313" key="5">
    <source>
        <dbReference type="Proteomes" id="UP000478463"/>
    </source>
</evidence>
<dbReference type="SUPFAM" id="SSF46894">
    <property type="entry name" value="C-terminal effector domain of the bipartite response regulators"/>
    <property type="match status" value="1"/>
</dbReference>
<dbReference type="Pfam" id="PF00196">
    <property type="entry name" value="GerE"/>
    <property type="match status" value="1"/>
</dbReference>
<keyword evidence="1" id="KW-0805">Transcription regulation</keyword>
<dbReference type="KEGG" id="egd:GS424_009905"/>
<protein>
    <submittedName>
        <fullName evidence="4">Helix-turn-helix transcriptional regulator</fullName>
    </submittedName>
</protein>
<reference evidence="4 5" key="1">
    <citation type="submission" date="2020-10" db="EMBL/GenBank/DDBJ databases">
        <title>Eggerthella sp. nov., isolated from human feces.</title>
        <authorList>
            <person name="Yajun G."/>
        </authorList>
    </citation>
    <scope>NUCLEOTIDE SEQUENCE [LARGE SCALE GENOMIC DNA]</scope>
    <source>
        <strain evidence="4 5">HF-1101</strain>
    </source>
</reference>
<name>A0A6L7ISQ3_9ACTN</name>
<dbReference type="PANTHER" id="PTHR44688:SF16">
    <property type="entry name" value="DNA-BINDING TRANSCRIPTIONAL ACTIVATOR DEVR_DOSR"/>
    <property type="match status" value="1"/>
</dbReference>
<dbReference type="InterPro" id="IPR016032">
    <property type="entry name" value="Sig_transdc_resp-reg_C-effctor"/>
</dbReference>
<dbReference type="GO" id="GO:0003677">
    <property type="term" value="F:DNA binding"/>
    <property type="evidence" value="ECO:0007669"/>
    <property type="project" value="UniProtKB-KW"/>
</dbReference>
<accession>A0A6L7ISQ3</accession>
<dbReference type="CDD" id="cd06170">
    <property type="entry name" value="LuxR_C_like"/>
    <property type="match status" value="1"/>
</dbReference>
<dbReference type="AlphaFoldDB" id="A0A6L7ISQ3"/>
<evidence type="ECO:0000256" key="3">
    <source>
        <dbReference type="ARBA" id="ARBA00023163"/>
    </source>
</evidence>
<dbReference type="RefSeq" id="WP_160942350.1">
    <property type="nucleotide sequence ID" value="NZ_CP063310.1"/>
</dbReference>
<dbReference type="Proteomes" id="UP000478463">
    <property type="component" value="Chromosome"/>
</dbReference>
<dbReference type="PROSITE" id="PS50043">
    <property type="entry name" value="HTH_LUXR_2"/>
    <property type="match status" value="1"/>
</dbReference>
<dbReference type="PANTHER" id="PTHR44688">
    <property type="entry name" value="DNA-BINDING TRANSCRIPTIONAL ACTIVATOR DEVR_DOSR"/>
    <property type="match status" value="1"/>
</dbReference>
<keyword evidence="3" id="KW-0804">Transcription</keyword>
<dbReference type="InterPro" id="IPR036388">
    <property type="entry name" value="WH-like_DNA-bd_sf"/>
</dbReference>
<evidence type="ECO:0000313" key="4">
    <source>
        <dbReference type="EMBL" id="QOS66870.1"/>
    </source>
</evidence>
<gene>
    <name evidence="4" type="ORF">GS424_009905</name>
</gene>
<keyword evidence="2" id="KW-0238">DNA-binding</keyword>
<dbReference type="EMBL" id="CP063310">
    <property type="protein sequence ID" value="QOS66870.1"/>
    <property type="molecule type" value="Genomic_DNA"/>
</dbReference>
<dbReference type="SMART" id="SM00421">
    <property type="entry name" value="HTH_LUXR"/>
    <property type="match status" value="1"/>
</dbReference>